<evidence type="ECO:0000313" key="2">
    <source>
        <dbReference type="EMBL" id="KAJ3046501.1"/>
    </source>
</evidence>
<comment type="caution">
    <text evidence="2">The sequence shown here is derived from an EMBL/GenBank/DDBJ whole genome shotgun (WGS) entry which is preliminary data.</text>
</comment>
<organism evidence="2 3">
    <name type="scientific">Rhizophlyctis rosea</name>
    <dbReference type="NCBI Taxonomy" id="64517"/>
    <lineage>
        <taxon>Eukaryota</taxon>
        <taxon>Fungi</taxon>
        <taxon>Fungi incertae sedis</taxon>
        <taxon>Chytridiomycota</taxon>
        <taxon>Chytridiomycota incertae sedis</taxon>
        <taxon>Chytridiomycetes</taxon>
        <taxon>Rhizophlyctidales</taxon>
        <taxon>Rhizophlyctidaceae</taxon>
        <taxon>Rhizophlyctis</taxon>
    </lineage>
</organism>
<protein>
    <submittedName>
        <fullName evidence="2">Uncharacterized protein</fullName>
    </submittedName>
</protein>
<keyword evidence="3" id="KW-1185">Reference proteome</keyword>
<feature type="region of interest" description="Disordered" evidence="1">
    <location>
        <begin position="45"/>
        <end position="101"/>
    </location>
</feature>
<name>A0AAD5S808_9FUNG</name>
<reference evidence="2" key="1">
    <citation type="submission" date="2020-05" db="EMBL/GenBank/DDBJ databases">
        <title>Phylogenomic resolution of chytrid fungi.</title>
        <authorList>
            <person name="Stajich J.E."/>
            <person name="Amses K."/>
            <person name="Simmons R."/>
            <person name="Seto K."/>
            <person name="Myers J."/>
            <person name="Bonds A."/>
            <person name="Quandt C.A."/>
            <person name="Barry K."/>
            <person name="Liu P."/>
            <person name="Grigoriev I."/>
            <person name="Longcore J.E."/>
            <person name="James T.Y."/>
        </authorList>
    </citation>
    <scope>NUCLEOTIDE SEQUENCE</scope>
    <source>
        <strain evidence="2">JEL0318</strain>
    </source>
</reference>
<feature type="compositionally biased region" description="Low complexity" evidence="1">
    <location>
        <begin position="91"/>
        <end position="100"/>
    </location>
</feature>
<proteinExistence type="predicted"/>
<dbReference type="EMBL" id="JADGJD010001155">
    <property type="protein sequence ID" value="KAJ3046501.1"/>
    <property type="molecule type" value="Genomic_DNA"/>
</dbReference>
<evidence type="ECO:0000256" key="1">
    <source>
        <dbReference type="SAM" id="MobiDB-lite"/>
    </source>
</evidence>
<sequence>MDNEGTRRFYALAFAKEELDGSITQPGHGVLWKLAVRIEDEIVGGNSDARDTNSFLEPEAPLSNNPNPIPAHSSSRHPSAPPTPPHEIFQSPSYPSSSSVPKDDAKIVTITGVVLSDILNVVEEVTKLGEVADTKEKANFLVIKFIDEQSAMRVCEEGYIQLRNGNICGVLKGDVGGIMREGVASVGNTDPAGVLEGAVSNNRDGALAKGAVSENKDGGLGGVLGAGRIESDEVPGPGDAAD</sequence>
<accession>A0AAD5S808</accession>
<dbReference type="Proteomes" id="UP001212841">
    <property type="component" value="Unassembled WGS sequence"/>
</dbReference>
<gene>
    <name evidence="2" type="ORF">HK097_000808</name>
</gene>
<feature type="non-terminal residue" evidence="2">
    <location>
        <position position="242"/>
    </location>
</feature>
<evidence type="ECO:0000313" key="3">
    <source>
        <dbReference type="Proteomes" id="UP001212841"/>
    </source>
</evidence>
<dbReference type="AlphaFoldDB" id="A0AAD5S808"/>